<keyword evidence="7" id="KW-0067">ATP-binding</keyword>
<evidence type="ECO:0000256" key="10">
    <source>
        <dbReference type="SAM" id="MobiDB-lite"/>
    </source>
</evidence>
<keyword evidence="11" id="KW-1133">Transmembrane helix</keyword>
<feature type="coiled-coil region" evidence="9">
    <location>
        <begin position="150"/>
        <end position="177"/>
    </location>
</feature>
<dbReference type="EMBL" id="BSEV01000005">
    <property type="protein sequence ID" value="GLK09525.1"/>
    <property type="molecule type" value="Genomic_DNA"/>
</dbReference>
<keyword evidence="3" id="KW-0597">Phosphoprotein</keyword>
<keyword evidence="4" id="KW-0808">Transferase</keyword>
<keyword evidence="6 14" id="KW-0418">Kinase</keyword>
<dbReference type="EC" id="2.7.13.3" evidence="2"/>
<feature type="region of interest" description="Disordered" evidence="10">
    <location>
        <begin position="363"/>
        <end position="395"/>
    </location>
</feature>
<dbReference type="CDD" id="cd16917">
    <property type="entry name" value="HATPase_UhpB-NarQ-NarX-like"/>
    <property type="match status" value="1"/>
</dbReference>
<feature type="domain" description="Signal transduction histidine kinase subgroup 3 dimerisation and phosphoacceptor" evidence="13">
    <location>
        <begin position="170"/>
        <end position="235"/>
    </location>
</feature>
<keyword evidence="5" id="KW-0547">Nucleotide-binding</keyword>
<feature type="transmembrane region" description="Helical" evidence="11">
    <location>
        <begin position="37"/>
        <end position="53"/>
    </location>
</feature>
<reference evidence="14" key="1">
    <citation type="journal article" date="2014" name="Int. J. Syst. Evol. Microbiol.">
        <title>Complete genome sequence of Corynebacterium casei LMG S-19264T (=DSM 44701T), isolated from a smear-ripened cheese.</title>
        <authorList>
            <consortium name="US DOE Joint Genome Institute (JGI-PGF)"/>
            <person name="Walter F."/>
            <person name="Albersmeier A."/>
            <person name="Kalinowski J."/>
            <person name="Ruckert C."/>
        </authorList>
    </citation>
    <scope>NUCLEOTIDE SEQUENCE</scope>
    <source>
        <strain evidence="14">VKM Ac-2007</strain>
    </source>
</reference>
<dbReference type="PANTHER" id="PTHR24421">
    <property type="entry name" value="NITRATE/NITRITE SENSOR PROTEIN NARX-RELATED"/>
    <property type="match status" value="1"/>
</dbReference>
<proteinExistence type="predicted"/>
<evidence type="ECO:0000259" key="13">
    <source>
        <dbReference type="Pfam" id="PF07730"/>
    </source>
</evidence>
<keyword evidence="8" id="KW-0902">Two-component regulatory system</keyword>
<organism evidence="14 15">
    <name type="scientific">Streptosporangium carneum</name>
    <dbReference type="NCBI Taxonomy" id="47481"/>
    <lineage>
        <taxon>Bacteria</taxon>
        <taxon>Bacillati</taxon>
        <taxon>Actinomycetota</taxon>
        <taxon>Actinomycetes</taxon>
        <taxon>Streptosporangiales</taxon>
        <taxon>Streptosporangiaceae</taxon>
        <taxon>Streptosporangium</taxon>
    </lineage>
</organism>
<comment type="catalytic activity">
    <reaction evidence="1">
        <text>ATP + protein L-histidine = ADP + protein N-phospho-L-histidine.</text>
        <dbReference type="EC" id="2.7.13.3"/>
    </reaction>
</comment>
<dbReference type="Gene3D" id="3.30.565.10">
    <property type="entry name" value="Histidine kinase-like ATPase, C-terminal domain"/>
    <property type="match status" value="1"/>
</dbReference>
<evidence type="ECO:0000259" key="12">
    <source>
        <dbReference type="Pfam" id="PF02518"/>
    </source>
</evidence>
<evidence type="ECO:0000313" key="15">
    <source>
        <dbReference type="Proteomes" id="UP001143474"/>
    </source>
</evidence>
<dbReference type="SUPFAM" id="SSF55874">
    <property type="entry name" value="ATPase domain of HSP90 chaperone/DNA topoisomerase II/histidine kinase"/>
    <property type="match status" value="1"/>
</dbReference>
<name>A0A9W6I021_9ACTN</name>
<evidence type="ECO:0000256" key="7">
    <source>
        <dbReference type="ARBA" id="ARBA00022840"/>
    </source>
</evidence>
<keyword evidence="9" id="KW-0175">Coiled coil</keyword>
<protein>
    <recommendedName>
        <fullName evidence="2">histidine kinase</fullName>
        <ecNumber evidence="2">2.7.13.3</ecNumber>
    </recommendedName>
</protein>
<sequence length="395" mass="41142">MRRRQIEDALMAAGAVTLLIFGTQVAAQTRVPPFKPLDAPAYLLLVVAGLALAGRARFPVAVLATTLGCSAALAALHYPYGPVFLTLVVALYTVTVHRSLPHGVAAFTLGGAALTAADLVSGGAPSNAVVWYSSMLIPYGVGLIVRANTRARLATAEAEWEQTLRRAQEERLAIAREIHDVLGHSLTLINMRAGVALHVAARRPDQALEALETIKRTSGDALRELRATLEVVRDRAPSAGLDGLGALVASMDSTGVTVELTVLGASGDVRPAVGHAVYRIVQESLTNVLRHSGARRATVTVDHGPEATTVEIADDGTALDGPEGSGISGMRERAAALGGALTAGPLSGGGFAVRARFPVTREGVSAMGETGQSRHGTSPCPREDSPCPREESAER</sequence>
<evidence type="ECO:0000256" key="4">
    <source>
        <dbReference type="ARBA" id="ARBA00022679"/>
    </source>
</evidence>
<evidence type="ECO:0000256" key="2">
    <source>
        <dbReference type="ARBA" id="ARBA00012438"/>
    </source>
</evidence>
<feature type="transmembrane region" description="Helical" evidence="11">
    <location>
        <begin position="129"/>
        <end position="147"/>
    </location>
</feature>
<keyword evidence="15" id="KW-1185">Reference proteome</keyword>
<keyword evidence="11" id="KW-0472">Membrane</keyword>
<evidence type="ECO:0000256" key="8">
    <source>
        <dbReference type="ARBA" id="ARBA00023012"/>
    </source>
</evidence>
<evidence type="ECO:0000256" key="11">
    <source>
        <dbReference type="SAM" id="Phobius"/>
    </source>
</evidence>
<dbReference type="Pfam" id="PF07730">
    <property type="entry name" value="HisKA_3"/>
    <property type="match status" value="1"/>
</dbReference>
<dbReference type="AlphaFoldDB" id="A0A9W6I021"/>
<reference evidence="14" key="2">
    <citation type="submission" date="2023-01" db="EMBL/GenBank/DDBJ databases">
        <authorList>
            <person name="Sun Q."/>
            <person name="Evtushenko L."/>
        </authorList>
    </citation>
    <scope>NUCLEOTIDE SEQUENCE</scope>
    <source>
        <strain evidence="14">VKM Ac-2007</strain>
    </source>
</reference>
<evidence type="ECO:0000256" key="6">
    <source>
        <dbReference type="ARBA" id="ARBA00022777"/>
    </source>
</evidence>
<dbReference type="InterPro" id="IPR050482">
    <property type="entry name" value="Sensor_HK_TwoCompSys"/>
</dbReference>
<comment type="caution">
    <text evidence="14">The sequence shown here is derived from an EMBL/GenBank/DDBJ whole genome shotgun (WGS) entry which is preliminary data.</text>
</comment>
<dbReference type="GO" id="GO:0000155">
    <property type="term" value="F:phosphorelay sensor kinase activity"/>
    <property type="evidence" value="ECO:0007669"/>
    <property type="project" value="InterPro"/>
</dbReference>
<evidence type="ECO:0000256" key="5">
    <source>
        <dbReference type="ARBA" id="ARBA00022741"/>
    </source>
</evidence>
<evidence type="ECO:0000313" key="14">
    <source>
        <dbReference type="EMBL" id="GLK09525.1"/>
    </source>
</evidence>
<feature type="domain" description="Histidine kinase/HSP90-like ATPase" evidence="12">
    <location>
        <begin position="276"/>
        <end position="360"/>
    </location>
</feature>
<dbReference type="InterPro" id="IPR011712">
    <property type="entry name" value="Sig_transdc_His_kin_sub3_dim/P"/>
</dbReference>
<dbReference type="RefSeq" id="WP_271217981.1">
    <property type="nucleotide sequence ID" value="NZ_BAAAVD010000045.1"/>
</dbReference>
<keyword evidence="11" id="KW-0812">Transmembrane</keyword>
<dbReference type="PANTHER" id="PTHR24421:SF10">
    <property type="entry name" value="NITRATE_NITRITE SENSOR PROTEIN NARQ"/>
    <property type="match status" value="1"/>
</dbReference>
<dbReference type="GO" id="GO:0016020">
    <property type="term" value="C:membrane"/>
    <property type="evidence" value="ECO:0007669"/>
    <property type="project" value="InterPro"/>
</dbReference>
<evidence type="ECO:0000256" key="3">
    <source>
        <dbReference type="ARBA" id="ARBA00022553"/>
    </source>
</evidence>
<evidence type="ECO:0000256" key="1">
    <source>
        <dbReference type="ARBA" id="ARBA00000085"/>
    </source>
</evidence>
<dbReference type="GO" id="GO:0046983">
    <property type="term" value="F:protein dimerization activity"/>
    <property type="evidence" value="ECO:0007669"/>
    <property type="project" value="InterPro"/>
</dbReference>
<dbReference type="Pfam" id="PF02518">
    <property type="entry name" value="HATPase_c"/>
    <property type="match status" value="1"/>
</dbReference>
<dbReference type="InterPro" id="IPR003594">
    <property type="entry name" value="HATPase_dom"/>
</dbReference>
<evidence type="ECO:0000256" key="9">
    <source>
        <dbReference type="SAM" id="Coils"/>
    </source>
</evidence>
<accession>A0A9W6I021</accession>
<dbReference type="InterPro" id="IPR036890">
    <property type="entry name" value="HATPase_C_sf"/>
</dbReference>
<dbReference type="Gene3D" id="1.20.5.1930">
    <property type="match status" value="1"/>
</dbReference>
<dbReference type="GO" id="GO:0005524">
    <property type="term" value="F:ATP binding"/>
    <property type="evidence" value="ECO:0007669"/>
    <property type="project" value="UniProtKB-KW"/>
</dbReference>
<gene>
    <name evidence="14" type="ORF">GCM10017600_29310</name>
</gene>
<feature type="compositionally biased region" description="Basic and acidic residues" evidence="10">
    <location>
        <begin position="381"/>
        <end position="395"/>
    </location>
</feature>
<dbReference type="Proteomes" id="UP001143474">
    <property type="component" value="Unassembled WGS sequence"/>
</dbReference>